<comment type="caution">
    <text evidence="2">The sequence shown here is derived from an EMBL/GenBank/DDBJ whole genome shotgun (WGS) entry which is preliminary data.</text>
</comment>
<protein>
    <submittedName>
        <fullName evidence="2">Uncharacterized protein</fullName>
    </submittedName>
</protein>
<organism evidence="2 3">
    <name type="scientific">Ladona fulva</name>
    <name type="common">Scarce chaser dragonfly</name>
    <name type="synonym">Libellula fulva</name>
    <dbReference type="NCBI Taxonomy" id="123851"/>
    <lineage>
        <taxon>Eukaryota</taxon>
        <taxon>Metazoa</taxon>
        <taxon>Ecdysozoa</taxon>
        <taxon>Arthropoda</taxon>
        <taxon>Hexapoda</taxon>
        <taxon>Insecta</taxon>
        <taxon>Pterygota</taxon>
        <taxon>Palaeoptera</taxon>
        <taxon>Odonata</taxon>
        <taxon>Epiprocta</taxon>
        <taxon>Anisoptera</taxon>
        <taxon>Libelluloidea</taxon>
        <taxon>Libellulidae</taxon>
        <taxon>Ladona</taxon>
    </lineage>
</organism>
<evidence type="ECO:0000313" key="3">
    <source>
        <dbReference type="Proteomes" id="UP000792457"/>
    </source>
</evidence>
<sequence length="238" mass="25527">MYPVIHLTDHPDAVRRAQQAAFKGNAEIPLGKDFILHQGSEESSRGHGSIGLHFVAVVDQRFQRLHSNRLQEFRQKLRPAHGGDVEGVDGSEVPGALPSGIPRPLLHPLLPAPRLRGGPLHVRGACGVHFGRCHPQSPHASVGLCPEDAGGAHERVHFRVSGPELIPRADAPASAGPGHPRGPTPFVQQERQGTAPCSGSAAFCSPESGDLNDWRLSVVFGFVVILAQCKYLVIKLNN</sequence>
<gene>
    <name evidence="2" type="ORF">J437_LFUL014390</name>
</gene>
<dbReference type="OrthoDB" id="6381584at2759"/>
<reference evidence="2" key="1">
    <citation type="submission" date="2013-04" db="EMBL/GenBank/DDBJ databases">
        <authorList>
            <person name="Qu J."/>
            <person name="Murali S.C."/>
            <person name="Bandaranaike D."/>
            <person name="Bellair M."/>
            <person name="Blankenburg K."/>
            <person name="Chao H."/>
            <person name="Dinh H."/>
            <person name="Doddapaneni H."/>
            <person name="Downs B."/>
            <person name="Dugan-Rocha S."/>
            <person name="Elkadiri S."/>
            <person name="Gnanaolivu R.D."/>
            <person name="Hernandez B."/>
            <person name="Javaid M."/>
            <person name="Jayaseelan J.C."/>
            <person name="Lee S."/>
            <person name="Li M."/>
            <person name="Ming W."/>
            <person name="Munidasa M."/>
            <person name="Muniz J."/>
            <person name="Nguyen L."/>
            <person name="Ongeri F."/>
            <person name="Osuji N."/>
            <person name="Pu L.-L."/>
            <person name="Puazo M."/>
            <person name="Qu C."/>
            <person name="Quiroz J."/>
            <person name="Raj R."/>
            <person name="Weissenberger G."/>
            <person name="Xin Y."/>
            <person name="Zou X."/>
            <person name="Han Y."/>
            <person name="Richards S."/>
            <person name="Worley K."/>
            <person name="Muzny D."/>
            <person name="Gibbs R."/>
        </authorList>
    </citation>
    <scope>NUCLEOTIDE SEQUENCE</scope>
    <source>
        <strain evidence="2">Sampled in the wild</strain>
    </source>
</reference>
<name>A0A8K0KLU5_LADFU</name>
<dbReference type="EMBL" id="KZ309058">
    <property type="protein sequence ID" value="KAG8236663.1"/>
    <property type="molecule type" value="Genomic_DNA"/>
</dbReference>
<evidence type="ECO:0000256" key="1">
    <source>
        <dbReference type="SAM" id="MobiDB-lite"/>
    </source>
</evidence>
<reference evidence="2" key="2">
    <citation type="submission" date="2017-10" db="EMBL/GenBank/DDBJ databases">
        <title>Ladona fulva Genome sequencing and assembly.</title>
        <authorList>
            <person name="Murali S."/>
            <person name="Richards S."/>
            <person name="Bandaranaike D."/>
            <person name="Bellair M."/>
            <person name="Blankenburg K."/>
            <person name="Chao H."/>
            <person name="Dinh H."/>
            <person name="Doddapaneni H."/>
            <person name="Dugan-Rocha S."/>
            <person name="Elkadiri S."/>
            <person name="Gnanaolivu R."/>
            <person name="Hernandez B."/>
            <person name="Skinner E."/>
            <person name="Javaid M."/>
            <person name="Lee S."/>
            <person name="Li M."/>
            <person name="Ming W."/>
            <person name="Munidasa M."/>
            <person name="Muniz J."/>
            <person name="Nguyen L."/>
            <person name="Hughes D."/>
            <person name="Osuji N."/>
            <person name="Pu L.-L."/>
            <person name="Puazo M."/>
            <person name="Qu C."/>
            <person name="Quiroz J."/>
            <person name="Raj R."/>
            <person name="Weissenberger G."/>
            <person name="Xin Y."/>
            <person name="Zou X."/>
            <person name="Han Y."/>
            <person name="Worley K."/>
            <person name="Muzny D."/>
            <person name="Gibbs R."/>
        </authorList>
    </citation>
    <scope>NUCLEOTIDE SEQUENCE</scope>
    <source>
        <strain evidence="2">Sampled in the wild</strain>
    </source>
</reference>
<dbReference type="Proteomes" id="UP000792457">
    <property type="component" value="Unassembled WGS sequence"/>
</dbReference>
<feature type="region of interest" description="Disordered" evidence="1">
    <location>
        <begin position="168"/>
        <end position="192"/>
    </location>
</feature>
<proteinExistence type="predicted"/>
<evidence type="ECO:0000313" key="2">
    <source>
        <dbReference type="EMBL" id="KAG8236663.1"/>
    </source>
</evidence>
<accession>A0A8K0KLU5</accession>
<dbReference type="AlphaFoldDB" id="A0A8K0KLU5"/>
<keyword evidence="3" id="KW-1185">Reference proteome</keyword>